<dbReference type="InterPro" id="IPR012902">
    <property type="entry name" value="N_methyl_site"/>
</dbReference>
<evidence type="ECO:0000313" key="4">
    <source>
        <dbReference type="Proteomes" id="UP000231343"/>
    </source>
</evidence>
<dbReference type="SUPFAM" id="SSF54523">
    <property type="entry name" value="Pili subunits"/>
    <property type="match status" value="1"/>
</dbReference>
<sequence>MKRAAFTLIELIMVVVLIGILSGVAMISLRSQETVALSAAAQKVVVDLNYARGSALSTAFWYGVSFEADPANTYTVYLASNEVVVADPSNLGKPLEVNLAALFNGVSIQSVTLAGSNRVFFCPLGEAYEAKDGNQLANDGEIVLAYGNQTKSVFIDHNSGMISLQPVVAGTGEGEGEGAGEGGGGGGGGCGAH</sequence>
<keyword evidence="2" id="KW-0812">Transmembrane</keyword>
<reference evidence="3 4" key="1">
    <citation type="submission" date="2017-09" db="EMBL/GenBank/DDBJ databases">
        <title>Depth-based differentiation of microbial function through sediment-hosted aquifers and enrichment of novel symbionts in the deep terrestrial subsurface.</title>
        <authorList>
            <person name="Probst A.J."/>
            <person name="Ladd B."/>
            <person name="Jarett J.K."/>
            <person name="Geller-Mcgrath D.E."/>
            <person name="Sieber C.M."/>
            <person name="Emerson J.B."/>
            <person name="Anantharaman K."/>
            <person name="Thomas B.C."/>
            <person name="Malmstrom R."/>
            <person name="Stieglmeier M."/>
            <person name="Klingl A."/>
            <person name="Woyke T."/>
            <person name="Ryan C.M."/>
            <person name="Banfield J.F."/>
        </authorList>
    </citation>
    <scope>NUCLEOTIDE SEQUENCE [LARGE SCALE GENOMIC DNA]</scope>
    <source>
        <strain evidence="3">CG08_land_8_20_14_0_20_45_16</strain>
    </source>
</reference>
<organism evidence="3 4">
    <name type="scientific">Candidatus Saganbacteria bacterium CG08_land_8_20_14_0_20_45_16</name>
    <dbReference type="NCBI Taxonomy" id="2014293"/>
    <lineage>
        <taxon>Bacteria</taxon>
        <taxon>Bacillati</taxon>
        <taxon>Saganbacteria</taxon>
    </lineage>
</organism>
<name>A0A2H0XT54_UNCSA</name>
<dbReference type="NCBIfam" id="TIGR02532">
    <property type="entry name" value="IV_pilin_GFxxxE"/>
    <property type="match status" value="1"/>
</dbReference>
<evidence type="ECO:0008006" key="5">
    <source>
        <dbReference type="Google" id="ProtNLM"/>
    </source>
</evidence>
<evidence type="ECO:0000256" key="2">
    <source>
        <dbReference type="SAM" id="Phobius"/>
    </source>
</evidence>
<proteinExistence type="predicted"/>
<dbReference type="Pfam" id="PF07963">
    <property type="entry name" value="N_methyl"/>
    <property type="match status" value="1"/>
</dbReference>
<dbReference type="EMBL" id="PEYM01000148">
    <property type="protein sequence ID" value="PIS28107.1"/>
    <property type="molecule type" value="Genomic_DNA"/>
</dbReference>
<feature type="transmembrane region" description="Helical" evidence="2">
    <location>
        <begin position="7"/>
        <end position="29"/>
    </location>
</feature>
<evidence type="ECO:0000313" key="3">
    <source>
        <dbReference type="EMBL" id="PIS28107.1"/>
    </source>
</evidence>
<dbReference type="Proteomes" id="UP000231343">
    <property type="component" value="Unassembled WGS sequence"/>
</dbReference>
<feature type="region of interest" description="Disordered" evidence="1">
    <location>
        <begin position="170"/>
        <end position="193"/>
    </location>
</feature>
<dbReference type="Gene3D" id="3.30.700.10">
    <property type="entry name" value="Glycoprotein, Type 4 Pilin"/>
    <property type="match status" value="1"/>
</dbReference>
<comment type="caution">
    <text evidence="3">The sequence shown here is derived from an EMBL/GenBank/DDBJ whole genome shotgun (WGS) entry which is preliminary data.</text>
</comment>
<gene>
    <name evidence="3" type="ORF">COT42_08990</name>
</gene>
<dbReference type="AlphaFoldDB" id="A0A2H0XT54"/>
<evidence type="ECO:0000256" key="1">
    <source>
        <dbReference type="SAM" id="MobiDB-lite"/>
    </source>
</evidence>
<dbReference type="InterPro" id="IPR045584">
    <property type="entry name" value="Pilin-like"/>
</dbReference>
<feature type="compositionally biased region" description="Gly residues" evidence="1">
    <location>
        <begin position="171"/>
        <end position="193"/>
    </location>
</feature>
<keyword evidence="2" id="KW-0472">Membrane</keyword>
<protein>
    <recommendedName>
        <fullName evidence="5">Prepilin-type N-terminal cleavage/methylation domain-containing protein</fullName>
    </recommendedName>
</protein>
<accession>A0A2H0XT54</accession>
<keyword evidence="2" id="KW-1133">Transmembrane helix</keyword>